<reference evidence="2" key="1">
    <citation type="journal article" date="2019" name="Int. J. Syst. Evol. Microbiol.">
        <title>The Global Catalogue of Microorganisms (GCM) 10K type strain sequencing project: providing services to taxonomists for standard genome sequencing and annotation.</title>
        <authorList>
            <consortium name="The Broad Institute Genomics Platform"/>
            <consortium name="The Broad Institute Genome Sequencing Center for Infectious Disease"/>
            <person name="Wu L."/>
            <person name="Ma J."/>
        </authorList>
    </citation>
    <scope>NUCLEOTIDE SEQUENCE [LARGE SCALE GENOMIC DNA]</scope>
    <source>
        <strain evidence="2">CGMCC 1.15353</strain>
    </source>
</reference>
<accession>A0ABQ1Q1W3</accession>
<evidence type="ECO:0008006" key="3">
    <source>
        <dbReference type="Google" id="ProtNLM"/>
    </source>
</evidence>
<evidence type="ECO:0000313" key="1">
    <source>
        <dbReference type="EMBL" id="GGD10803.1"/>
    </source>
</evidence>
<keyword evidence="2" id="KW-1185">Reference proteome</keyword>
<proteinExistence type="predicted"/>
<dbReference type="EMBL" id="BMIN01000006">
    <property type="protein sequence ID" value="GGD10803.1"/>
    <property type="molecule type" value="Genomic_DNA"/>
</dbReference>
<gene>
    <name evidence="1" type="primary">yvyF</name>
    <name evidence="1" type="ORF">GCM10011389_17990</name>
</gene>
<organism evidence="1 2">
    <name type="scientific">Pontibacillus salipaludis</name>
    <dbReference type="NCBI Taxonomy" id="1697394"/>
    <lineage>
        <taxon>Bacteria</taxon>
        <taxon>Bacillati</taxon>
        <taxon>Bacillota</taxon>
        <taxon>Bacilli</taxon>
        <taxon>Bacillales</taxon>
        <taxon>Bacillaceae</taxon>
        <taxon>Pontibacillus</taxon>
    </lineage>
</organism>
<name>A0ABQ1Q1W3_9BACI</name>
<dbReference type="RefSeq" id="WP_188652944.1">
    <property type="nucleotide sequence ID" value="NZ_BMIN01000006.1"/>
</dbReference>
<evidence type="ECO:0000313" key="2">
    <source>
        <dbReference type="Proteomes" id="UP000642571"/>
    </source>
</evidence>
<dbReference type="Proteomes" id="UP000642571">
    <property type="component" value="Unassembled WGS sequence"/>
</dbReference>
<protein>
    <recommendedName>
        <fullName evidence="3">Flagellar operon protein (TIGR03826 family)</fullName>
    </recommendedName>
</protein>
<dbReference type="NCBIfam" id="TIGR03826">
    <property type="entry name" value="YvyF"/>
    <property type="match status" value="1"/>
</dbReference>
<comment type="caution">
    <text evidence="1">The sequence shown here is derived from an EMBL/GenBank/DDBJ whole genome shotgun (WGS) entry which is preliminary data.</text>
</comment>
<sequence length="133" mass="15464">MGELSNCTRCNALFVKNVKDICQDCYKEEGAQFDLVYKYVRKQKNRSATLDQVSNATGVEKDLIMKFVKEQRLRTSMFPNLAYPCERCQTLISDGKICGECSEDIRSDLEQEEKVESLKREDKKATTYYNFEK</sequence>
<dbReference type="InterPro" id="IPR022258">
    <property type="entry name" value="Flagellar_operon_YvyF"/>
</dbReference>